<evidence type="ECO:0008006" key="3">
    <source>
        <dbReference type="Google" id="ProtNLM"/>
    </source>
</evidence>
<dbReference type="Proteomes" id="UP000288102">
    <property type="component" value="Unassembled WGS sequence"/>
</dbReference>
<evidence type="ECO:0000313" key="2">
    <source>
        <dbReference type="Proteomes" id="UP000288102"/>
    </source>
</evidence>
<comment type="caution">
    <text evidence="1">The sequence shown here is derived from an EMBL/GenBank/DDBJ whole genome shotgun (WGS) entry which is preliminary data.</text>
</comment>
<accession>A0A433ZZU6</accession>
<keyword evidence="2" id="KW-1185">Reference proteome</keyword>
<feature type="non-terminal residue" evidence="1">
    <location>
        <position position="1"/>
    </location>
</feature>
<reference evidence="2" key="1">
    <citation type="journal article" date="2019" name="Syst. Appl. Microbiol.">
        <title>Flavobacterium circumlabens sp. nov. and Flavobacterium cupreum sp. nov., two psychrotrophic species isolated from Antarctic environmental samples.</title>
        <authorList>
            <person name="Kralova S."/>
            <person name="Busse H.-J."/>
            <person name="Svec P."/>
            <person name="Maslanova I."/>
            <person name="Stankova E."/>
            <person name="Bartak M."/>
            <person name="Sedlacek I."/>
        </authorList>
    </citation>
    <scope>NUCLEOTIDE SEQUENCE [LARGE SCALE GENOMIC DNA]</scope>
    <source>
        <strain evidence="2">CCM 8825</strain>
    </source>
</reference>
<sequence>PALANFDVLTAAQKREYVAWLDEAKTDATRQRRLAQAVEWIAQAKTRNWKYAKC</sequence>
<protein>
    <recommendedName>
        <fullName evidence="3">Bacteriocin-protection protein</fullName>
    </recommendedName>
</protein>
<dbReference type="AlphaFoldDB" id="A0A433ZZU6"/>
<name>A0A433ZZU6_9FLAO</name>
<gene>
    <name evidence="1" type="ORF">D0817_25345</name>
</gene>
<proteinExistence type="predicted"/>
<dbReference type="Pfam" id="PF13376">
    <property type="entry name" value="OmdA"/>
    <property type="match status" value="1"/>
</dbReference>
<organism evidence="1 2">
    <name type="scientific">Flavobacterium cupreum</name>
    <dbReference type="NCBI Taxonomy" id="2133766"/>
    <lineage>
        <taxon>Bacteria</taxon>
        <taxon>Pseudomonadati</taxon>
        <taxon>Bacteroidota</taxon>
        <taxon>Flavobacteriia</taxon>
        <taxon>Flavobacteriales</taxon>
        <taxon>Flavobacteriaceae</taxon>
        <taxon>Flavobacterium</taxon>
    </lineage>
</organism>
<dbReference type="EMBL" id="QWDM01000096">
    <property type="protein sequence ID" value="RUT67648.1"/>
    <property type="molecule type" value="Genomic_DNA"/>
</dbReference>
<evidence type="ECO:0000313" key="1">
    <source>
        <dbReference type="EMBL" id="RUT67648.1"/>
    </source>
</evidence>